<accession>A0AAN8G824</accession>
<sequence>MRYSPRVTVPRTTRVTVPRTPSRTPYSRVYVETTTSKRASPVERRIHEKRLLAKIIETRKRRLALEEIYKLYIKYIKTMENELRIQEREMQK</sequence>
<proteinExistence type="predicted"/>
<gene>
    <name evidence="1" type="ORF">GCK32_019989</name>
</gene>
<name>A0AAN8G824_TRICO</name>
<feature type="non-terminal residue" evidence="1">
    <location>
        <position position="92"/>
    </location>
</feature>
<evidence type="ECO:0000313" key="1">
    <source>
        <dbReference type="EMBL" id="KAK5983068.1"/>
    </source>
</evidence>
<dbReference type="EMBL" id="WIXE01004408">
    <property type="protein sequence ID" value="KAK5983068.1"/>
    <property type="molecule type" value="Genomic_DNA"/>
</dbReference>
<dbReference type="AlphaFoldDB" id="A0AAN8G824"/>
<organism evidence="1 2">
    <name type="scientific">Trichostrongylus colubriformis</name>
    <name type="common">Black scour worm</name>
    <dbReference type="NCBI Taxonomy" id="6319"/>
    <lineage>
        <taxon>Eukaryota</taxon>
        <taxon>Metazoa</taxon>
        <taxon>Ecdysozoa</taxon>
        <taxon>Nematoda</taxon>
        <taxon>Chromadorea</taxon>
        <taxon>Rhabditida</taxon>
        <taxon>Rhabditina</taxon>
        <taxon>Rhabditomorpha</taxon>
        <taxon>Strongyloidea</taxon>
        <taxon>Trichostrongylidae</taxon>
        <taxon>Trichostrongylus</taxon>
    </lineage>
</organism>
<comment type="caution">
    <text evidence="1">The sequence shown here is derived from an EMBL/GenBank/DDBJ whole genome shotgun (WGS) entry which is preliminary data.</text>
</comment>
<reference evidence="1 2" key="1">
    <citation type="submission" date="2019-10" db="EMBL/GenBank/DDBJ databases">
        <title>Assembly and Annotation for the nematode Trichostrongylus colubriformis.</title>
        <authorList>
            <person name="Martin J."/>
        </authorList>
    </citation>
    <scope>NUCLEOTIDE SEQUENCE [LARGE SCALE GENOMIC DNA]</scope>
    <source>
        <strain evidence="1">G859</strain>
        <tissue evidence="1">Whole worm</tissue>
    </source>
</reference>
<protein>
    <submittedName>
        <fullName evidence="1">Uncharacterized protein</fullName>
    </submittedName>
</protein>
<evidence type="ECO:0000313" key="2">
    <source>
        <dbReference type="Proteomes" id="UP001331761"/>
    </source>
</evidence>
<dbReference type="Proteomes" id="UP001331761">
    <property type="component" value="Unassembled WGS sequence"/>
</dbReference>
<keyword evidence="2" id="KW-1185">Reference proteome</keyword>